<evidence type="ECO:0000313" key="1">
    <source>
        <dbReference type="EMBL" id="SVD24375.1"/>
    </source>
</evidence>
<dbReference type="AlphaFoldDB" id="A0A382TRK4"/>
<proteinExistence type="predicted"/>
<accession>A0A382TRK4</accession>
<sequence length="70" mass="7952">FFARERTDPAKALVVYNWTGNSCQRLSLPAFCQQSELEEASPRSLVLPSFRQFALSEIVGAKHRRQVGKQ</sequence>
<name>A0A382TRK4_9ZZZZ</name>
<organism evidence="1">
    <name type="scientific">marine metagenome</name>
    <dbReference type="NCBI Taxonomy" id="408172"/>
    <lineage>
        <taxon>unclassified sequences</taxon>
        <taxon>metagenomes</taxon>
        <taxon>ecological metagenomes</taxon>
    </lineage>
</organism>
<feature type="non-terminal residue" evidence="1">
    <location>
        <position position="1"/>
    </location>
</feature>
<reference evidence="1" key="1">
    <citation type="submission" date="2018-05" db="EMBL/GenBank/DDBJ databases">
        <authorList>
            <person name="Lanie J.A."/>
            <person name="Ng W.-L."/>
            <person name="Kazmierczak K.M."/>
            <person name="Andrzejewski T.M."/>
            <person name="Davidsen T.M."/>
            <person name="Wayne K.J."/>
            <person name="Tettelin H."/>
            <person name="Glass J.I."/>
            <person name="Rusch D."/>
            <person name="Podicherti R."/>
            <person name="Tsui H.-C.T."/>
            <person name="Winkler M.E."/>
        </authorList>
    </citation>
    <scope>NUCLEOTIDE SEQUENCE</scope>
</reference>
<gene>
    <name evidence="1" type="ORF">METZ01_LOCUS377229</name>
</gene>
<dbReference type="EMBL" id="UINC01138437">
    <property type="protein sequence ID" value="SVD24375.1"/>
    <property type="molecule type" value="Genomic_DNA"/>
</dbReference>
<protein>
    <submittedName>
        <fullName evidence="1">Uncharacterized protein</fullName>
    </submittedName>
</protein>